<keyword evidence="12" id="KW-1185">Reference proteome</keyword>
<proteinExistence type="predicted"/>
<feature type="domain" description="Zn(2)-C6 fungal-type" evidence="10">
    <location>
        <begin position="122"/>
        <end position="152"/>
    </location>
</feature>
<evidence type="ECO:0000256" key="1">
    <source>
        <dbReference type="ARBA" id="ARBA00004123"/>
    </source>
</evidence>
<dbReference type="GO" id="GO:0008270">
    <property type="term" value="F:zinc ion binding"/>
    <property type="evidence" value="ECO:0007669"/>
    <property type="project" value="InterPro"/>
</dbReference>
<dbReference type="PANTHER" id="PTHR47782">
    <property type="entry name" value="ZN(II)2CYS6 TRANSCRIPTION FACTOR (EUROFUNG)-RELATED"/>
    <property type="match status" value="1"/>
</dbReference>
<dbReference type="GO" id="GO:0005634">
    <property type="term" value="C:nucleus"/>
    <property type="evidence" value="ECO:0007669"/>
    <property type="project" value="UniProtKB-SubCell"/>
</dbReference>
<dbReference type="InterPro" id="IPR036864">
    <property type="entry name" value="Zn2-C6_fun-type_DNA-bd_sf"/>
</dbReference>
<comment type="subcellular location">
    <subcellularLocation>
        <location evidence="1">Nucleus</location>
    </subcellularLocation>
</comment>
<dbReference type="InterPro" id="IPR001138">
    <property type="entry name" value="Zn2Cys6_DnaBD"/>
</dbReference>
<dbReference type="CDD" id="cd00067">
    <property type="entry name" value="GAL4"/>
    <property type="match status" value="1"/>
</dbReference>
<feature type="compositionally biased region" description="Polar residues" evidence="9">
    <location>
        <begin position="38"/>
        <end position="48"/>
    </location>
</feature>
<name>A0A9W9VV94_9EURO</name>
<evidence type="ECO:0000256" key="7">
    <source>
        <dbReference type="ARBA" id="ARBA00023242"/>
    </source>
</evidence>
<keyword evidence="6" id="KW-0804">Transcription</keyword>
<dbReference type="GeneID" id="81433124"/>
<dbReference type="PROSITE" id="PS00463">
    <property type="entry name" value="ZN2_CY6_FUNGAL_1"/>
    <property type="match status" value="1"/>
</dbReference>
<evidence type="ECO:0000256" key="6">
    <source>
        <dbReference type="ARBA" id="ARBA00023163"/>
    </source>
</evidence>
<feature type="region of interest" description="Disordered" evidence="9">
    <location>
        <begin position="27"/>
        <end position="106"/>
    </location>
</feature>
<gene>
    <name evidence="11" type="ORF">N7496_001016</name>
</gene>
<reference evidence="11" key="1">
    <citation type="submission" date="2022-11" db="EMBL/GenBank/DDBJ databases">
        <authorList>
            <person name="Petersen C."/>
        </authorList>
    </citation>
    <scope>NUCLEOTIDE SEQUENCE</scope>
    <source>
        <strain evidence="11">IBT 29864</strain>
    </source>
</reference>
<dbReference type="GO" id="GO:0000981">
    <property type="term" value="F:DNA-binding transcription factor activity, RNA polymerase II-specific"/>
    <property type="evidence" value="ECO:0007669"/>
    <property type="project" value="InterPro"/>
</dbReference>
<dbReference type="InterPro" id="IPR052202">
    <property type="entry name" value="Yeast_MetPath_Reg"/>
</dbReference>
<evidence type="ECO:0000256" key="4">
    <source>
        <dbReference type="ARBA" id="ARBA00023015"/>
    </source>
</evidence>
<sequence length="266" mass="29285">MGDLDPFEGDVSMFADLIAFNGVQDAHQGSSLFDPATTLPTETSSNPYQVAAKDSNDGQLATAPNPTSLPADNIQSNPAPESTAGDDGGQSKKRRRSRNSPEPDYSEMIVQINKKRKRTGQACDRCKIRQFKCDPGRAGCGSCLNAGLDCKLTDSVTGETYVRGASGRMTAEIEGLRGHFAALQQENNDLKRANEPRLDLRATNHLPTPDFLQIVALQQANDKLRQKNRMLREDIRALNTLVEEQEELLRLTEDVLLVDKKVNQML</sequence>
<keyword evidence="2" id="KW-0479">Metal-binding</keyword>
<dbReference type="RefSeq" id="XP_056560676.1">
    <property type="nucleotide sequence ID" value="XM_056693947.1"/>
</dbReference>
<keyword evidence="5" id="KW-0238">DNA-binding</keyword>
<reference evidence="11" key="2">
    <citation type="journal article" date="2023" name="IMA Fungus">
        <title>Comparative genomic study of the Penicillium genus elucidates a diverse pangenome and 15 lateral gene transfer events.</title>
        <authorList>
            <person name="Petersen C."/>
            <person name="Sorensen T."/>
            <person name="Nielsen M.R."/>
            <person name="Sondergaard T.E."/>
            <person name="Sorensen J.L."/>
            <person name="Fitzpatrick D.A."/>
            <person name="Frisvad J.C."/>
            <person name="Nielsen K.L."/>
        </authorList>
    </citation>
    <scope>NUCLEOTIDE SEQUENCE</scope>
    <source>
        <strain evidence="11">IBT 29864</strain>
    </source>
</reference>
<evidence type="ECO:0000256" key="2">
    <source>
        <dbReference type="ARBA" id="ARBA00022723"/>
    </source>
</evidence>
<dbReference type="GO" id="GO:0043565">
    <property type="term" value="F:sequence-specific DNA binding"/>
    <property type="evidence" value="ECO:0007669"/>
    <property type="project" value="TreeGrafter"/>
</dbReference>
<evidence type="ECO:0000256" key="5">
    <source>
        <dbReference type="ARBA" id="ARBA00023125"/>
    </source>
</evidence>
<accession>A0A9W9VV94</accession>
<dbReference type="OrthoDB" id="4151048at2759"/>
<evidence type="ECO:0000256" key="3">
    <source>
        <dbReference type="ARBA" id="ARBA00022833"/>
    </source>
</evidence>
<keyword evidence="7" id="KW-0539">Nucleus</keyword>
<organism evidence="11 12">
    <name type="scientific">Penicillium cataractarum</name>
    <dbReference type="NCBI Taxonomy" id="2100454"/>
    <lineage>
        <taxon>Eukaryota</taxon>
        <taxon>Fungi</taxon>
        <taxon>Dikarya</taxon>
        <taxon>Ascomycota</taxon>
        <taxon>Pezizomycotina</taxon>
        <taxon>Eurotiomycetes</taxon>
        <taxon>Eurotiomycetidae</taxon>
        <taxon>Eurotiales</taxon>
        <taxon>Aspergillaceae</taxon>
        <taxon>Penicillium</taxon>
    </lineage>
</organism>
<evidence type="ECO:0000313" key="12">
    <source>
        <dbReference type="Proteomes" id="UP001147782"/>
    </source>
</evidence>
<dbReference type="Proteomes" id="UP001147782">
    <property type="component" value="Unassembled WGS sequence"/>
</dbReference>
<dbReference type="AlphaFoldDB" id="A0A9W9VV94"/>
<evidence type="ECO:0000256" key="9">
    <source>
        <dbReference type="SAM" id="MobiDB-lite"/>
    </source>
</evidence>
<evidence type="ECO:0000259" key="10">
    <source>
        <dbReference type="PROSITE" id="PS50048"/>
    </source>
</evidence>
<comment type="caution">
    <text evidence="11">The sequence shown here is derived from an EMBL/GenBank/DDBJ whole genome shotgun (WGS) entry which is preliminary data.</text>
</comment>
<dbReference type="PROSITE" id="PS50048">
    <property type="entry name" value="ZN2_CY6_FUNGAL_2"/>
    <property type="match status" value="1"/>
</dbReference>
<dbReference type="SMART" id="SM00066">
    <property type="entry name" value="GAL4"/>
    <property type="match status" value="1"/>
</dbReference>
<dbReference type="PANTHER" id="PTHR47782:SF12">
    <property type="entry name" value="ZN(II)2CYS6 TRANSCRIPTION FACTOR (EUROFUNG)"/>
    <property type="match status" value="1"/>
</dbReference>
<keyword evidence="8" id="KW-0175">Coiled coil</keyword>
<dbReference type="Pfam" id="PF00172">
    <property type="entry name" value="Zn_clus"/>
    <property type="match status" value="1"/>
</dbReference>
<dbReference type="GO" id="GO:0045944">
    <property type="term" value="P:positive regulation of transcription by RNA polymerase II"/>
    <property type="evidence" value="ECO:0007669"/>
    <property type="project" value="TreeGrafter"/>
</dbReference>
<keyword evidence="4" id="KW-0805">Transcription regulation</keyword>
<evidence type="ECO:0000313" key="11">
    <source>
        <dbReference type="EMBL" id="KAJ5389948.1"/>
    </source>
</evidence>
<dbReference type="SUPFAM" id="SSF57701">
    <property type="entry name" value="Zn2/Cys6 DNA-binding domain"/>
    <property type="match status" value="1"/>
</dbReference>
<feature type="compositionally biased region" description="Polar residues" evidence="9">
    <location>
        <begin position="57"/>
        <end position="80"/>
    </location>
</feature>
<keyword evidence="3" id="KW-0862">Zinc</keyword>
<dbReference type="EMBL" id="JAPZBS010000001">
    <property type="protein sequence ID" value="KAJ5389948.1"/>
    <property type="molecule type" value="Genomic_DNA"/>
</dbReference>
<evidence type="ECO:0000256" key="8">
    <source>
        <dbReference type="SAM" id="Coils"/>
    </source>
</evidence>
<protein>
    <recommendedName>
        <fullName evidence="10">Zn(2)-C6 fungal-type domain-containing protein</fullName>
    </recommendedName>
</protein>
<feature type="coiled-coil region" evidence="8">
    <location>
        <begin position="173"/>
        <end position="248"/>
    </location>
</feature>
<dbReference type="Gene3D" id="4.10.240.10">
    <property type="entry name" value="Zn(2)-C6 fungal-type DNA-binding domain"/>
    <property type="match status" value="1"/>
</dbReference>